<accession>A0A444JHA7</accession>
<evidence type="ECO:0000313" key="2">
    <source>
        <dbReference type="Proteomes" id="UP000288892"/>
    </source>
</evidence>
<comment type="caution">
    <text evidence="1">The sequence shown here is derived from an EMBL/GenBank/DDBJ whole genome shotgun (WGS) entry which is preliminary data.</text>
</comment>
<reference evidence="1 2" key="1">
    <citation type="submission" date="2017-01" db="EMBL/GenBank/DDBJ databases">
        <title>The cable genome- insights into the physiology and evolution of filamentous bacteria capable of sulfide oxidation via long distance electron transfer.</title>
        <authorList>
            <person name="Schreiber L."/>
            <person name="Bjerg J.T."/>
            <person name="Boggild A."/>
            <person name="Van De Vossenberg J."/>
            <person name="Meysman F."/>
            <person name="Nielsen L.P."/>
            <person name="Schramm A."/>
            <person name="Kjeldsen K.U."/>
        </authorList>
    </citation>
    <scope>NUCLEOTIDE SEQUENCE [LARGE SCALE GENOMIC DNA]</scope>
    <source>
        <strain evidence="1">A5</strain>
    </source>
</reference>
<dbReference type="Proteomes" id="UP000288892">
    <property type="component" value="Unassembled WGS sequence"/>
</dbReference>
<proteinExistence type="predicted"/>
<organism evidence="1 2">
    <name type="scientific">Candidatus Electrothrix marina</name>
    <dbReference type="NCBI Taxonomy" id="1859130"/>
    <lineage>
        <taxon>Bacteria</taxon>
        <taxon>Pseudomonadati</taxon>
        <taxon>Thermodesulfobacteriota</taxon>
        <taxon>Desulfobulbia</taxon>
        <taxon>Desulfobulbales</taxon>
        <taxon>Desulfobulbaceae</taxon>
        <taxon>Candidatus Electrothrix</taxon>
    </lineage>
</organism>
<dbReference type="InterPro" id="IPR011335">
    <property type="entry name" value="Restrct_endonuc-II-like"/>
</dbReference>
<dbReference type="GO" id="GO:0003676">
    <property type="term" value="F:nucleic acid binding"/>
    <property type="evidence" value="ECO:0007669"/>
    <property type="project" value="InterPro"/>
</dbReference>
<keyword evidence="2" id="KW-1185">Reference proteome</keyword>
<evidence type="ECO:0000313" key="1">
    <source>
        <dbReference type="EMBL" id="RWX52397.1"/>
    </source>
</evidence>
<name>A0A444JHA7_9BACT</name>
<keyword evidence="1" id="KW-0255">Endonuclease</keyword>
<dbReference type="AlphaFoldDB" id="A0A444JHA7"/>
<keyword evidence="1" id="KW-0540">Nuclease</keyword>
<gene>
    <name evidence="1" type="ORF">VU01_10141</name>
</gene>
<dbReference type="GO" id="GO:0004519">
    <property type="term" value="F:endonuclease activity"/>
    <property type="evidence" value="ECO:0007669"/>
    <property type="project" value="UniProtKB-KW"/>
</dbReference>
<sequence length="135" mass="15526">MFQYVRTQTVKAAASPAYQIDVLGREQKQDKVWFCECKYTRQPMGIKQVEKLEAAVQVFRQQLEEERLSVPEIQLWLISTGGFTEEVKALARCREDMYVSDYEGVNNIFKAFGGNYSIPLFDEKHNGTRGYGARG</sequence>
<dbReference type="Gene3D" id="3.40.1350.10">
    <property type="match status" value="1"/>
</dbReference>
<dbReference type="SUPFAM" id="SSF52980">
    <property type="entry name" value="Restriction endonuclease-like"/>
    <property type="match status" value="1"/>
</dbReference>
<keyword evidence="1" id="KW-0378">Hydrolase</keyword>
<protein>
    <submittedName>
        <fullName evidence="1">Restriction endonuclease</fullName>
    </submittedName>
</protein>
<dbReference type="InterPro" id="IPR011856">
    <property type="entry name" value="tRNA_endonuc-like_dom_sf"/>
</dbReference>
<dbReference type="EMBL" id="MTKS01000014">
    <property type="protein sequence ID" value="RWX52397.1"/>
    <property type="molecule type" value="Genomic_DNA"/>
</dbReference>